<evidence type="ECO:0000256" key="1">
    <source>
        <dbReference type="SAM" id="Phobius"/>
    </source>
</evidence>
<protein>
    <submittedName>
        <fullName evidence="2">Uncharacterized protein</fullName>
    </submittedName>
</protein>
<keyword evidence="1" id="KW-0472">Membrane</keyword>
<gene>
    <name evidence="2" type="ORF">CYMTET_35099</name>
</gene>
<keyword evidence="1" id="KW-1133">Transmembrane helix</keyword>
<keyword evidence="3" id="KW-1185">Reference proteome</keyword>
<feature type="non-terminal residue" evidence="2">
    <location>
        <position position="129"/>
    </location>
</feature>
<evidence type="ECO:0000313" key="3">
    <source>
        <dbReference type="Proteomes" id="UP001190700"/>
    </source>
</evidence>
<feature type="transmembrane region" description="Helical" evidence="1">
    <location>
        <begin position="58"/>
        <end position="82"/>
    </location>
</feature>
<dbReference type="EMBL" id="LGRX02022331">
    <property type="protein sequence ID" value="KAK3255731.1"/>
    <property type="molecule type" value="Genomic_DNA"/>
</dbReference>
<reference evidence="2 3" key="1">
    <citation type="journal article" date="2015" name="Genome Biol. Evol.">
        <title>Comparative Genomics of a Bacterivorous Green Alga Reveals Evolutionary Causalities and Consequences of Phago-Mixotrophic Mode of Nutrition.</title>
        <authorList>
            <person name="Burns J.A."/>
            <person name="Paasch A."/>
            <person name="Narechania A."/>
            <person name="Kim E."/>
        </authorList>
    </citation>
    <scope>NUCLEOTIDE SEQUENCE [LARGE SCALE GENOMIC DNA]</scope>
    <source>
        <strain evidence="2 3">PLY_AMNH</strain>
    </source>
</reference>
<dbReference type="AlphaFoldDB" id="A0AAE0F9S2"/>
<keyword evidence="1" id="KW-0812">Transmembrane</keyword>
<organism evidence="2 3">
    <name type="scientific">Cymbomonas tetramitiformis</name>
    <dbReference type="NCBI Taxonomy" id="36881"/>
    <lineage>
        <taxon>Eukaryota</taxon>
        <taxon>Viridiplantae</taxon>
        <taxon>Chlorophyta</taxon>
        <taxon>Pyramimonadophyceae</taxon>
        <taxon>Pyramimonadales</taxon>
        <taxon>Pyramimonadaceae</taxon>
        <taxon>Cymbomonas</taxon>
    </lineage>
</organism>
<proteinExistence type="predicted"/>
<name>A0AAE0F9S2_9CHLO</name>
<accession>A0AAE0F9S2</accession>
<dbReference type="Proteomes" id="UP001190700">
    <property type="component" value="Unassembled WGS sequence"/>
</dbReference>
<evidence type="ECO:0000313" key="2">
    <source>
        <dbReference type="EMBL" id="KAK3255731.1"/>
    </source>
</evidence>
<sequence length="129" mass="14652">RLGGCAVPLIEAGRVRWCPDQEAGGRLGGCGWCPDQEAGRDQLWLGDDRGTQCFLKTWWLFSGFSILMICGYTVGFPLLLGFQLRRFHQLKMVLVVRNFNLQISEAEQFSTVSRHSSALRISELLFERQ</sequence>
<feature type="non-terminal residue" evidence="2">
    <location>
        <position position="1"/>
    </location>
</feature>
<comment type="caution">
    <text evidence="2">The sequence shown here is derived from an EMBL/GenBank/DDBJ whole genome shotgun (WGS) entry which is preliminary data.</text>
</comment>